<evidence type="ECO:0000313" key="3">
    <source>
        <dbReference type="Proteomes" id="UP000828390"/>
    </source>
</evidence>
<proteinExistence type="predicted"/>
<protein>
    <submittedName>
        <fullName evidence="2">Uncharacterized protein</fullName>
    </submittedName>
</protein>
<reference evidence="2" key="2">
    <citation type="submission" date="2020-11" db="EMBL/GenBank/DDBJ databases">
        <authorList>
            <person name="McCartney M.A."/>
            <person name="Auch B."/>
            <person name="Kono T."/>
            <person name="Mallez S."/>
            <person name="Becker A."/>
            <person name="Gohl D.M."/>
            <person name="Silverstein K.A.T."/>
            <person name="Koren S."/>
            <person name="Bechman K.B."/>
            <person name="Herman A."/>
            <person name="Abrahante J.E."/>
            <person name="Garbe J."/>
        </authorList>
    </citation>
    <scope>NUCLEOTIDE SEQUENCE</scope>
    <source>
        <strain evidence="2">Duluth1</strain>
        <tissue evidence="2">Whole animal</tissue>
    </source>
</reference>
<name>A0A9D4RNA7_DREPO</name>
<gene>
    <name evidence="2" type="ORF">DPMN_035846</name>
</gene>
<feature type="compositionally biased region" description="Polar residues" evidence="1">
    <location>
        <begin position="163"/>
        <end position="174"/>
    </location>
</feature>
<dbReference type="EMBL" id="JAIWYP010000002">
    <property type="protein sequence ID" value="KAH3872627.1"/>
    <property type="molecule type" value="Genomic_DNA"/>
</dbReference>
<organism evidence="2 3">
    <name type="scientific">Dreissena polymorpha</name>
    <name type="common">Zebra mussel</name>
    <name type="synonym">Mytilus polymorpha</name>
    <dbReference type="NCBI Taxonomy" id="45954"/>
    <lineage>
        <taxon>Eukaryota</taxon>
        <taxon>Metazoa</taxon>
        <taxon>Spiralia</taxon>
        <taxon>Lophotrochozoa</taxon>
        <taxon>Mollusca</taxon>
        <taxon>Bivalvia</taxon>
        <taxon>Autobranchia</taxon>
        <taxon>Heteroconchia</taxon>
        <taxon>Euheterodonta</taxon>
        <taxon>Imparidentia</taxon>
        <taxon>Neoheterodontei</taxon>
        <taxon>Myida</taxon>
        <taxon>Dreissenoidea</taxon>
        <taxon>Dreissenidae</taxon>
        <taxon>Dreissena</taxon>
    </lineage>
</organism>
<comment type="caution">
    <text evidence="2">The sequence shown here is derived from an EMBL/GenBank/DDBJ whole genome shotgun (WGS) entry which is preliminary data.</text>
</comment>
<reference evidence="2" key="1">
    <citation type="journal article" date="2019" name="bioRxiv">
        <title>The Genome of the Zebra Mussel, Dreissena polymorpha: A Resource for Invasive Species Research.</title>
        <authorList>
            <person name="McCartney M.A."/>
            <person name="Auch B."/>
            <person name="Kono T."/>
            <person name="Mallez S."/>
            <person name="Zhang Y."/>
            <person name="Obille A."/>
            <person name="Becker A."/>
            <person name="Abrahante J.E."/>
            <person name="Garbe J."/>
            <person name="Badalamenti J.P."/>
            <person name="Herman A."/>
            <person name="Mangelson H."/>
            <person name="Liachko I."/>
            <person name="Sullivan S."/>
            <person name="Sone E.D."/>
            <person name="Koren S."/>
            <person name="Silverstein K.A.T."/>
            <person name="Beckman K.B."/>
            <person name="Gohl D.M."/>
        </authorList>
    </citation>
    <scope>NUCLEOTIDE SEQUENCE</scope>
    <source>
        <strain evidence="2">Duluth1</strain>
        <tissue evidence="2">Whole animal</tissue>
    </source>
</reference>
<feature type="region of interest" description="Disordered" evidence="1">
    <location>
        <begin position="124"/>
        <end position="219"/>
    </location>
</feature>
<sequence length="311" mass="33850">MSFMEEVPSSGVTYEAIKYFFSSNSKQFVDVRVHWLPIFVDNRVLSEMFEEFGTVISIKKERMEMEVFHVISGVRVVWLQMDEEAKNLIPHLLGYACGTKALLTVRGRQPLCLKCLRLEHVRGGCPSNNSGQGTKDTSSGAKEAEGSQGGYWANVVSRRAKKQPSSDVGATAQSVVGGKTTSDEASKLDHAGRSTVDVNSQTGDSEEGSKGKKKAKKTSELINTVVEPTIAAEPTVAGDPQIVTDPQYMDTDIQGVKSSLDEDEVTPPLPKNRTGKGPVSSPQELIDRLAEMFTQDTIRDGILGVMSPYTS</sequence>
<feature type="region of interest" description="Disordered" evidence="1">
    <location>
        <begin position="259"/>
        <end position="281"/>
    </location>
</feature>
<dbReference type="Proteomes" id="UP000828390">
    <property type="component" value="Unassembled WGS sequence"/>
</dbReference>
<accession>A0A9D4RNA7</accession>
<feature type="compositionally biased region" description="Polar residues" evidence="1">
    <location>
        <begin position="126"/>
        <end position="140"/>
    </location>
</feature>
<feature type="compositionally biased region" description="Basic and acidic residues" evidence="1">
    <location>
        <begin position="181"/>
        <end position="192"/>
    </location>
</feature>
<evidence type="ECO:0000256" key="1">
    <source>
        <dbReference type="SAM" id="MobiDB-lite"/>
    </source>
</evidence>
<keyword evidence="3" id="KW-1185">Reference proteome</keyword>
<evidence type="ECO:0000313" key="2">
    <source>
        <dbReference type="EMBL" id="KAH3872627.1"/>
    </source>
</evidence>
<dbReference type="AlphaFoldDB" id="A0A9D4RNA7"/>